<reference evidence="3" key="1">
    <citation type="journal article" date="2019" name="Int. J. Syst. Evol. Microbiol.">
        <title>The Global Catalogue of Microorganisms (GCM) 10K type strain sequencing project: providing services to taxonomists for standard genome sequencing and annotation.</title>
        <authorList>
            <consortium name="The Broad Institute Genomics Platform"/>
            <consortium name="The Broad Institute Genome Sequencing Center for Infectious Disease"/>
            <person name="Wu L."/>
            <person name="Ma J."/>
        </authorList>
    </citation>
    <scope>NUCLEOTIDE SEQUENCE [LARGE SCALE GENOMIC DNA]</scope>
    <source>
        <strain evidence="3">CGMCC 1.15419</strain>
    </source>
</reference>
<dbReference type="Proteomes" id="UP000640509">
    <property type="component" value="Unassembled WGS sequence"/>
</dbReference>
<name>A0ABQ1VLC2_9RHOB</name>
<feature type="compositionally biased region" description="Low complexity" evidence="1">
    <location>
        <begin position="89"/>
        <end position="104"/>
    </location>
</feature>
<evidence type="ECO:0000256" key="1">
    <source>
        <dbReference type="SAM" id="MobiDB-lite"/>
    </source>
</evidence>
<keyword evidence="3" id="KW-1185">Reference proteome</keyword>
<comment type="caution">
    <text evidence="2">The sequence shown here is derived from an EMBL/GenBank/DDBJ whole genome shotgun (WGS) entry which is preliminary data.</text>
</comment>
<protein>
    <submittedName>
        <fullName evidence="2">Uncharacterized protein</fullName>
    </submittedName>
</protein>
<sequence>MSTRSTTSAVEFKHAFVVPGSNKEFPPGRYEVLVEEELLEGLSFAAYRETGAYLMIYGKGHSSGPTEMRAISSAYLTMALKRDALLDGPAESAESAPASEAVSPYKGGSPDQDVQAQDLEAKEGATVGNRIKRWIGTVTSLLPR</sequence>
<organism evidence="2 3">
    <name type="scientific">Paracoccus acridae</name>
    <dbReference type="NCBI Taxonomy" id="1795310"/>
    <lineage>
        <taxon>Bacteria</taxon>
        <taxon>Pseudomonadati</taxon>
        <taxon>Pseudomonadota</taxon>
        <taxon>Alphaproteobacteria</taxon>
        <taxon>Rhodobacterales</taxon>
        <taxon>Paracoccaceae</taxon>
        <taxon>Paracoccus</taxon>
    </lineage>
</organism>
<feature type="region of interest" description="Disordered" evidence="1">
    <location>
        <begin position="88"/>
        <end position="122"/>
    </location>
</feature>
<evidence type="ECO:0000313" key="2">
    <source>
        <dbReference type="EMBL" id="GGF77549.1"/>
    </source>
</evidence>
<evidence type="ECO:0000313" key="3">
    <source>
        <dbReference type="Proteomes" id="UP000640509"/>
    </source>
</evidence>
<dbReference type="EMBL" id="BMIV01000017">
    <property type="protein sequence ID" value="GGF77549.1"/>
    <property type="molecule type" value="Genomic_DNA"/>
</dbReference>
<dbReference type="RefSeq" id="WP_188716496.1">
    <property type="nucleotide sequence ID" value="NZ_BMIV01000017.1"/>
</dbReference>
<proteinExistence type="predicted"/>
<accession>A0ABQ1VLC2</accession>
<gene>
    <name evidence="2" type="ORF">GCM10011402_32670</name>
</gene>